<name>A0AAD0RWH5_9NEIS</name>
<dbReference type="KEGG" id="crz:D1345_23245"/>
<dbReference type="Pfam" id="PF12969">
    <property type="entry name" value="DUF3857"/>
    <property type="match status" value="1"/>
</dbReference>
<evidence type="ECO:0000313" key="4">
    <source>
        <dbReference type="Proteomes" id="UP000259465"/>
    </source>
</evidence>
<sequence>MRVFTALAPYNHHSKITLFDSNMRTLTLGLATGLYSSFSAAALQPVSEAPLAVKTAVSCQHNKDNSLDCVTSKQFTILHPSGREQLSRIDFTYPAEDRMQVERAEVIQPNGKVIKLGKSQIETRAAPNPDAGVSRDMQTWMAFPELSVGSTVSYRIKTHSVAQPLVRQLRYQLDLGPQKAREDSFSFDLRSTRPLIWRGMMLDDYAVDASADRKRVKVSLRRPRYLNYINEWNNSALREWPQLVIATSDQPQDHFGAHARRYNEILAAPLPPAAAAVVAANQGKPAAEQTAAFMQHINRNYRYLNDTRLAERGLVPFTLAEIEKHGYGDCKDLSTLLTAMLRRAGIAAEPALIYRGKFAPPLLLPGVGAPNHMIVRADIAGQTWWLDPTNPFFQPGRIMSDLQDRWAFIIGKDGVVSQTQVPMEPARTDLNIKRENALQADGAADVSADIELANSALIDTILQDRYQGISATDQSLCNRLSNQPEGCKVQRDKTSFMVPSVYPLRMSVRDPRMLEKISGLFLYDSHFKGVWDSFDNYKRNGNLADVYLGDASAMQSDVLLKGAKAIQPAFECKVSSPWYEVNAKQQQTPAGIRVQYRISNKVRWLSHAEINSPEFAKLIEDARACVSQVRQIVKL</sequence>
<dbReference type="InterPro" id="IPR002931">
    <property type="entry name" value="Transglutaminase-like"/>
</dbReference>
<gene>
    <name evidence="3" type="ORF">D1345_23245</name>
</gene>
<keyword evidence="4" id="KW-1185">Reference proteome</keyword>
<reference evidence="3 4" key="1">
    <citation type="submission" date="2018-08" db="EMBL/GenBank/DDBJ databases">
        <title>Complete genome sequence of JP2-74.</title>
        <authorList>
            <person name="Wu L."/>
        </authorList>
    </citation>
    <scope>NUCLEOTIDE SEQUENCE [LARGE SCALE GENOMIC DNA]</scope>
    <source>
        <strain evidence="3 4">JP2-74</strain>
    </source>
</reference>
<accession>A0AAD0RWH5</accession>
<evidence type="ECO:0000259" key="2">
    <source>
        <dbReference type="Pfam" id="PF12969"/>
    </source>
</evidence>
<evidence type="ECO:0000313" key="3">
    <source>
        <dbReference type="EMBL" id="AXT48900.1"/>
    </source>
</evidence>
<proteinExistence type="predicted"/>
<dbReference type="InterPro" id="IPR038765">
    <property type="entry name" value="Papain-like_cys_pep_sf"/>
</dbReference>
<feature type="domain" description="DUF3857" evidence="2">
    <location>
        <begin position="64"/>
        <end position="200"/>
    </location>
</feature>
<evidence type="ECO:0000259" key="1">
    <source>
        <dbReference type="Pfam" id="PF01841"/>
    </source>
</evidence>
<feature type="domain" description="Transglutaminase-like" evidence="1">
    <location>
        <begin position="279"/>
        <end position="355"/>
    </location>
</feature>
<dbReference type="Pfam" id="PF01841">
    <property type="entry name" value="Transglut_core"/>
    <property type="match status" value="1"/>
</dbReference>
<dbReference type="EMBL" id="CP031968">
    <property type="protein sequence ID" value="AXT48900.1"/>
    <property type="molecule type" value="Genomic_DNA"/>
</dbReference>
<dbReference type="AlphaFoldDB" id="A0AAD0RWH5"/>
<organism evidence="3 4">
    <name type="scientific">Chromobacterium rhizoryzae</name>
    <dbReference type="NCBI Taxonomy" id="1778675"/>
    <lineage>
        <taxon>Bacteria</taxon>
        <taxon>Pseudomonadati</taxon>
        <taxon>Pseudomonadota</taxon>
        <taxon>Betaproteobacteria</taxon>
        <taxon>Neisseriales</taxon>
        <taxon>Chromobacteriaceae</taxon>
        <taxon>Chromobacterium</taxon>
    </lineage>
</organism>
<dbReference type="InterPro" id="IPR024618">
    <property type="entry name" value="DUF3857"/>
</dbReference>
<dbReference type="Gene3D" id="2.60.40.3140">
    <property type="match status" value="1"/>
</dbReference>
<dbReference type="SUPFAM" id="SSF54001">
    <property type="entry name" value="Cysteine proteinases"/>
    <property type="match status" value="1"/>
</dbReference>
<dbReference type="Proteomes" id="UP000259465">
    <property type="component" value="Chromosome"/>
</dbReference>
<protein>
    <submittedName>
        <fullName evidence="3">DUF3857 domain-containing protein</fullName>
    </submittedName>
</protein>
<dbReference type="Gene3D" id="3.10.620.30">
    <property type="match status" value="1"/>
</dbReference>